<dbReference type="RefSeq" id="WP_191618269.1">
    <property type="nucleotide sequence ID" value="NZ_JACYFG010000040.1"/>
</dbReference>
<evidence type="ECO:0008006" key="3">
    <source>
        <dbReference type="Google" id="ProtNLM"/>
    </source>
</evidence>
<proteinExistence type="predicted"/>
<reference evidence="1" key="1">
    <citation type="submission" date="2020-09" db="EMBL/GenBank/DDBJ databases">
        <title>Pelagicoccus enzymogenes sp. nov. with an EPS production, isolated from marine sediment.</title>
        <authorList>
            <person name="Feng X."/>
        </authorList>
    </citation>
    <scope>NUCLEOTIDE SEQUENCE</scope>
    <source>
        <strain evidence="1">NFK12</strain>
    </source>
</reference>
<protein>
    <recommendedName>
        <fullName evidence="3">Limiting CO2-inducible protein B/C beta carbonyic anhydrase domain-containing protein</fullName>
    </recommendedName>
</protein>
<dbReference type="Proteomes" id="UP000622317">
    <property type="component" value="Unassembled WGS sequence"/>
</dbReference>
<keyword evidence="2" id="KW-1185">Reference proteome</keyword>
<accession>A0A927IIV8</accession>
<organism evidence="1 2">
    <name type="scientific">Pelagicoccus enzymogenes</name>
    <dbReference type="NCBI Taxonomy" id="2773457"/>
    <lineage>
        <taxon>Bacteria</taxon>
        <taxon>Pseudomonadati</taxon>
        <taxon>Verrucomicrobiota</taxon>
        <taxon>Opitutia</taxon>
        <taxon>Puniceicoccales</taxon>
        <taxon>Pelagicoccaceae</taxon>
        <taxon>Pelagicoccus</taxon>
    </lineage>
</organism>
<name>A0A927IIV8_9BACT</name>
<dbReference type="AlphaFoldDB" id="A0A927IIV8"/>
<dbReference type="EMBL" id="JACYFG010000040">
    <property type="protein sequence ID" value="MBD5781168.1"/>
    <property type="molecule type" value="Genomic_DNA"/>
</dbReference>
<evidence type="ECO:0000313" key="2">
    <source>
        <dbReference type="Proteomes" id="UP000622317"/>
    </source>
</evidence>
<gene>
    <name evidence="1" type="ORF">IEN85_16835</name>
</gene>
<sequence>MFSSHTNIQSIRSDFHLEAMMRYSQFAPRLYNLCRSLGFEKGNIMPSRAFCSDESQGFPIILIAKHFGAFPFNHGRAGGVVATTRHGPHAHHGKDLVLIHASHVGYDAQNKSFGHYCRLQTADNEMSTTCGKVGHVISWYQREYAFAQSQIRLCYEDDRPSLRIDNQLLDDTRTEGIALDLDKMVARKNGQPHLLKTLSTSRIYAAADSFFQQFSAKDWPRETPREIGKSLAPGLFFFRKAIPSHEQLERNLFNPMPWIVTAPSPILLAAQFNTQAEFDRTYRSILKEPTYTGKRLLFVSCLNIDISPQPGQLFPLTKCIPWAAYFQDGQGQSQTLEQAELVELLLQQSGDNPDAINLEDAIQKMVEAEEIKIPFPKSEEER</sequence>
<evidence type="ECO:0000313" key="1">
    <source>
        <dbReference type="EMBL" id="MBD5781168.1"/>
    </source>
</evidence>
<comment type="caution">
    <text evidence="1">The sequence shown here is derived from an EMBL/GenBank/DDBJ whole genome shotgun (WGS) entry which is preliminary data.</text>
</comment>